<organism evidence="1 2">
    <name type="scientific">Pedobacter kyungheensis</name>
    <dbReference type="NCBI Taxonomy" id="1069985"/>
    <lineage>
        <taxon>Bacteria</taxon>
        <taxon>Pseudomonadati</taxon>
        <taxon>Bacteroidota</taxon>
        <taxon>Sphingobacteriia</taxon>
        <taxon>Sphingobacteriales</taxon>
        <taxon>Sphingobacteriaceae</taxon>
        <taxon>Pedobacter</taxon>
    </lineage>
</organism>
<dbReference type="Proteomes" id="UP000031246">
    <property type="component" value="Unassembled WGS sequence"/>
</dbReference>
<evidence type="ECO:0000313" key="1">
    <source>
        <dbReference type="EMBL" id="KIA90923.1"/>
    </source>
</evidence>
<comment type="caution">
    <text evidence="1">The sequence shown here is derived from an EMBL/GenBank/DDBJ whole genome shotgun (WGS) entry which is preliminary data.</text>
</comment>
<dbReference type="OrthoDB" id="772381at2"/>
<dbReference type="AlphaFoldDB" id="A0A0C1FGI1"/>
<sequence>MTLPQHTSEKIDLKSAQQLLEAFYDGYSTEKVKLVLLEAFQGYALNNRKGFLELGISEQEVCEVFDGLIELVGAVRVLMDWGKIEGLGPET</sequence>
<proteinExistence type="predicted"/>
<evidence type="ECO:0000313" key="2">
    <source>
        <dbReference type="Proteomes" id="UP000031246"/>
    </source>
</evidence>
<accession>A0A0C1FGI1</accession>
<dbReference type="EMBL" id="JSYN01000037">
    <property type="protein sequence ID" value="KIA90923.1"/>
    <property type="molecule type" value="Genomic_DNA"/>
</dbReference>
<reference evidence="1 2" key="1">
    <citation type="submission" date="2014-10" db="EMBL/GenBank/DDBJ databases">
        <title>Pedobacter Kyungheensis.</title>
        <authorList>
            <person name="Anderson B.M."/>
            <person name="Newman J.D."/>
        </authorList>
    </citation>
    <scope>NUCLEOTIDE SEQUENCE [LARGE SCALE GENOMIC DNA]</scope>
    <source>
        <strain evidence="1 2">KACC 16221</strain>
    </source>
</reference>
<name>A0A0C1FGI1_9SPHI</name>
<protein>
    <submittedName>
        <fullName evidence="1">Uncharacterized protein</fullName>
    </submittedName>
</protein>
<gene>
    <name evidence="1" type="ORF">OC25_23780</name>
</gene>
<keyword evidence="2" id="KW-1185">Reference proteome</keyword>
<dbReference type="RefSeq" id="WP_039481843.1">
    <property type="nucleotide sequence ID" value="NZ_JSYN01000037.1"/>
</dbReference>